<dbReference type="EMBL" id="VFWZ01000002">
    <property type="protein sequence ID" value="TPN87701.1"/>
    <property type="molecule type" value="Genomic_DNA"/>
</dbReference>
<dbReference type="Pfam" id="PF00462">
    <property type="entry name" value="Glutaredoxin"/>
    <property type="match status" value="1"/>
</dbReference>
<dbReference type="Proteomes" id="UP000315540">
    <property type="component" value="Unassembled WGS sequence"/>
</dbReference>
<evidence type="ECO:0000259" key="1">
    <source>
        <dbReference type="Pfam" id="PF00462"/>
    </source>
</evidence>
<name>A0A504JM14_9FLAO</name>
<dbReference type="SUPFAM" id="SSF52833">
    <property type="entry name" value="Thioredoxin-like"/>
    <property type="match status" value="1"/>
</dbReference>
<organism evidence="2 3">
    <name type="scientific">Aquimarina algicola</name>
    <dbReference type="NCBI Taxonomy" id="2589995"/>
    <lineage>
        <taxon>Bacteria</taxon>
        <taxon>Pseudomonadati</taxon>
        <taxon>Bacteroidota</taxon>
        <taxon>Flavobacteriia</taxon>
        <taxon>Flavobacteriales</taxon>
        <taxon>Flavobacteriaceae</taxon>
        <taxon>Aquimarina</taxon>
    </lineage>
</organism>
<feature type="domain" description="Glutaredoxin" evidence="1">
    <location>
        <begin position="22"/>
        <end position="81"/>
    </location>
</feature>
<dbReference type="Gene3D" id="3.40.30.10">
    <property type="entry name" value="Glutaredoxin"/>
    <property type="match status" value="1"/>
</dbReference>
<keyword evidence="3" id="KW-1185">Reference proteome</keyword>
<accession>A0A504JM14</accession>
<evidence type="ECO:0000313" key="2">
    <source>
        <dbReference type="EMBL" id="TPN87701.1"/>
    </source>
</evidence>
<dbReference type="InterPro" id="IPR036249">
    <property type="entry name" value="Thioredoxin-like_sf"/>
</dbReference>
<protein>
    <submittedName>
        <fullName evidence="2">Glutaredoxin family protein</fullName>
    </submittedName>
</protein>
<reference evidence="2 3" key="1">
    <citation type="submission" date="2019-06" db="EMBL/GenBank/DDBJ databases">
        <authorList>
            <person name="Meng X."/>
        </authorList>
    </citation>
    <scope>NUCLEOTIDE SEQUENCE [LARGE SCALE GENOMIC DNA]</scope>
    <source>
        <strain evidence="2 3">M625</strain>
    </source>
</reference>
<dbReference type="InterPro" id="IPR002109">
    <property type="entry name" value="Glutaredoxin"/>
</dbReference>
<comment type="caution">
    <text evidence="2">The sequence shown here is derived from an EMBL/GenBank/DDBJ whole genome shotgun (WGS) entry which is preliminary data.</text>
</comment>
<proteinExistence type="predicted"/>
<sequence>MPKRFILYFQNLLNLKKMPELKLYGADWCLKSSNLRNYLQSIWVSFEDFNVETDKKAEETIRSLYDGKLKFPTITYGDDFIKNPSIKELDEFLNKHNIKE</sequence>
<evidence type="ECO:0000313" key="3">
    <source>
        <dbReference type="Proteomes" id="UP000315540"/>
    </source>
</evidence>
<dbReference type="OrthoDB" id="982312at2"/>
<gene>
    <name evidence="2" type="ORF">FHK87_08985</name>
</gene>
<dbReference type="AlphaFoldDB" id="A0A504JM14"/>